<dbReference type="RefSeq" id="WP_266051205.1">
    <property type="nucleotide sequence ID" value="NZ_JAPFQO010000002.1"/>
</dbReference>
<name>A0ABT3RBA2_9BACT</name>
<dbReference type="PANTHER" id="PTHR47128:SF2">
    <property type="entry name" value="PROTEIN HIGH CHLOROPHYLL FLUORESCENCE PHENOTYPE 244, CHLOROPLASTIC"/>
    <property type="match status" value="1"/>
</dbReference>
<dbReference type="SUPFAM" id="SSF51735">
    <property type="entry name" value="NAD(P)-binding Rossmann-fold domains"/>
    <property type="match status" value="1"/>
</dbReference>
<organism evidence="4 5">
    <name type="scientific">Pontibacter anaerobius</name>
    <dbReference type="NCBI Taxonomy" id="2993940"/>
    <lineage>
        <taxon>Bacteria</taxon>
        <taxon>Pseudomonadati</taxon>
        <taxon>Bacteroidota</taxon>
        <taxon>Cytophagia</taxon>
        <taxon>Cytophagales</taxon>
        <taxon>Hymenobacteraceae</taxon>
        <taxon>Pontibacter</taxon>
    </lineage>
</organism>
<evidence type="ECO:0000256" key="2">
    <source>
        <dbReference type="ARBA" id="ARBA00023276"/>
    </source>
</evidence>
<reference evidence="4 5" key="1">
    <citation type="submission" date="2022-11" db="EMBL/GenBank/DDBJ databases">
        <title>The characterization of three novel Bacteroidetes species and genomic analysis of their roles in tidal elemental geochemical cycles.</title>
        <authorList>
            <person name="Ma K.-J."/>
        </authorList>
    </citation>
    <scope>NUCLEOTIDE SEQUENCE [LARGE SCALE GENOMIC DNA]</scope>
    <source>
        <strain evidence="4 5">M82</strain>
    </source>
</reference>
<evidence type="ECO:0000313" key="5">
    <source>
        <dbReference type="Proteomes" id="UP001207228"/>
    </source>
</evidence>
<evidence type="ECO:0000259" key="3">
    <source>
        <dbReference type="Pfam" id="PF13460"/>
    </source>
</evidence>
<dbReference type="Pfam" id="PF13460">
    <property type="entry name" value="NAD_binding_10"/>
    <property type="match status" value="1"/>
</dbReference>
<dbReference type="InterPro" id="IPR044256">
    <property type="entry name" value="HCF244-like"/>
</dbReference>
<evidence type="ECO:0000313" key="4">
    <source>
        <dbReference type="EMBL" id="MCX2739148.1"/>
    </source>
</evidence>
<keyword evidence="2" id="KW-0604">Photosystem II</keyword>
<dbReference type="EMBL" id="JAPFQO010000002">
    <property type="protein sequence ID" value="MCX2739148.1"/>
    <property type="molecule type" value="Genomic_DNA"/>
</dbReference>
<sequence length="286" mass="31116">MKKVLLAGATGNLGRHILQALKQGGFAVTALVRSQQKGATLTPPPDHFIYEDATYAESLAGCCRGIDFVVSALGKSISLNDHSRSSFHEIDFQANYNLLQEAKTAGVQQFIYISAFTAEQHPALAYFKAHANFSEALKHSGINYIIIQPTALFSAFNEMAAMARKGKLGVIGGGDKSTNPVFEGDVAKVILESIGSRNQVIPLGGKKVYTRLEIANLVAKAVNYRGKTMHAPKAIVLILLPLLKLFNRNLYHKLAFLTEVSTRDCVAPQIGAHSLEAYFKLPEEQT</sequence>
<dbReference type="PANTHER" id="PTHR47128">
    <property type="match status" value="1"/>
</dbReference>
<keyword evidence="5" id="KW-1185">Reference proteome</keyword>
<dbReference type="Gene3D" id="3.40.50.720">
    <property type="entry name" value="NAD(P)-binding Rossmann-like Domain"/>
    <property type="match status" value="1"/>
</dbReference>
<dbReference type="Proteomes" id="UP001207228">
    <property type="component" value="Unassembled WGS sequence"/>
</dbReference>
<dbReference type="InterPro" id="IPR036291">
    <property type="entry name" value="NAD(P)-bd_dom_sf"/>
</dbReference>
<dbReference type="InterPro" id="IPR016040">
    <property type="entry name" value="NAD(P)-bd_dom"/>
</dbReference>
<protein>
    <submittedName>
        <fullName evidence="4">SDR family oxidoreductase</fullName>
    </submittedName>
</protein>
<gene>
    <name evidence="4" type="ORF">OO017_04250</name>
</gene>
<accession>A0ABT3RBA2</accession>
<proteinExistence type="predicted"/>
<keyword evidence="1" id="KW-0602">Photosynthesis</keyword>
<evidence type="ECO:0000256" key="1">
    <source>
        <dbReference type="ARBA" id="ARBA00022531"/>
    </source>
</evidence>
<feature type="domain" description="NAD(P)-binding" evidence="3">
    <location>
        <begin position="8"/>
        <end position="194"/>
    </location>
</feature>
<dbReference type="CDD" id="cd05243">
    <property type="entry name" value="SDR_a5"/>
    <property type="match status" value="1"/>
</dbReference>
<comment type="caution">
    <text evidence="4">The sequence shown here is derived from an EMBL/GenBank/DDBJ whole genome shotgun (WGS) entry which is preliminary data.</text>
</comment>